<dbReference type="GO" id="GO:0003723">
    <property type="term" value="F:RNA binding"/>
    <property type="evidence" value="ECO:0007669"/>
    <property type="project" value="InterPro"/>
</dbReference>
<name>A0A9D9DHD3_9FIRM</name>
<evidence type="ECO:0000256" key="1">
    <source>
        <dbReference type="ARBA" id="ARBA00022603"/>
    </source>
</evidence>
<dbReference type="Gene3D" id="3.40.1280.10">
    <property type="match status" value="1"/>
</dbReference>
<organism evidence="4 5">
    <name type="scientific">Candidatus Alloenteromonas pullistercoris</name>
    <dbReference type="NCBI Taxonomy" id="2840785"/>
    <lineage>
        <taxon>Bacteria</taxon>
        <taxon>Bacillati</taxon>
        <taxon>Bacillota</taxon>
        <taxon>Bacillota incertae sedis</taxon>
        <taxon>Candidatus Alloenteromonas</taxon>
    </lineage>
</organism>
<comment type="caution">
    <text evidence="4">The sequence shown here is derived from an EMBL/GenBank/DDBJ whole genome shotgun (WGS) entry which is preliminary data.</text>
</comment>
<evidence type="ECO:0000259" key="3">
    <source>
        <dbReference type="Pfam" id="PF00588"/>
    </source>
</evidence>
<dbReference type="InterPro" id="IPR029028">
    <property type="entry name" value="Alpha/beta_knot_MTases"/>
</dbReference>
<dbReference type="InterPro" id="IPR001537">
    <property type="entry name" value="SpoU_MeTrfase"/>
</dbReference>
<reference evidence="4" key="2">
    <citation type="journal article" date="2021" name="PeerJ">
        <title>Extensive microbial diversity within the chicken gut microbiome revealed by metagenomics and culture.</title>
        <authorList>
            <person name="Gilroy R."/>
            <person name="Ravi A."/>
            <person name="Getino M."/>
            <person name="Pursley I."/>
            <person name="Horton D.L."/>
            <person name="Alikhan N.F."/>
            <person name="Baker D."/>
            <person name="Gharbi K."/>
            <person name="Hall N."/>
            <person name="Watson M."/>
            <person name="Adriaenssens E.M."/>
            <person name="Foster-Nyarko E."/>
            <person name="Jarju S."/>
            <person name="Secka A."/>
            <person name="Antonio M."/>
            <person name="Oren A."/>
            <person name="Chaudhuri R.R."/>
            <person name="La Ragione R."/>
            <person name="Hildebrand F."/>
            <person name="Pallen M.J."/>
        </authorList>
    </citation>
    <scope>NUCLEOTIDE SEQUENCE</scope>
    <source>
        <strain evidence="4">17113</strain>
    </source>
</reference>
<dbReference type="PANTHER" id="PTHR43191">
    <property type="entry name" value="RRNA METHYLTRANSFERASE 3"/>
    <property type="match status" value="1"/>
</dbReference>
<dbReference type="AlphaFoldDB" id="A0A9D9DHD3"/>
<dbReference type="CDD" id="cd18095">
    <property type="entry name" value="SpoU-like_rRNA-MTase"/>
    <property type="match status" value="1"/>
</dbReference>
<dbReference type="GO" id="GO:0032259">
    <property type="term" value="P:methylation"/>
    <property type="evidence" value="ECO:0007669"/>
    <property type="project" value="UniProtKB-KW"/>
</dbReference>
<dbReference type="SUPFAM" id="SSF75217">
    <property type="entry name" value="alpha/beta knot"/>
    <property type="match status" value="1"/>
</dbReference>
<accession>A0A9D9DHD3</accession>
<evidence type="ECO:0000313" key="4">
    <source>
        <dbReference type="EMBL" id="MBO8426541.1"/>
    </source>
</evidence>
<dbReference type="PANTHER" id="PTHR43191:SF2">
    <property type="entry name" value="RRNA METHYLTRANSFERASE 3, MITOCHONDRIAL"/>
    <property type="match status" value="1"/>
</dbReference>
<dbReference type="InterPro" id="IPR029064">
    <property type="entry name" value="Ribosomal_eL30-like_sf"/>
</dbReference>
<keyword evidence="2" id="KW-0808">Transferase</keyword>
<dbReference type="GO" id="GO:0006396">
    <property type="term" value="P:RNA processing"/>
    <property type="evidence" value="ECO:0007669"/>
    <property type="project" value="InterPro"/>
</dbReference>
<dbReference type="GO" id="GO:0008173">
    <property type="term" value="F:RNA methyltransferase activity"/>
    <property type="evidence" value="ECO:0007669"/>
    <property type="project" value="InterPro"/>
</dbReference>
<dbReference type="InterPro" id="IPR029026">
    <property type="entry name" value="tRNA_m1G_MTases_N"/>
</dbReference>
<sequence>MIRIESLDNPKVKQAAKLRGKGGDRFLVEGRHLVEMAAQSGCLESYFATDEMSFPATGYLVDYRVIKKLSSSITPEPVLGIAKAKAGSLEIGERALLLDRVQDPGNLGTLLRSALSFGFHDVIATPGTCSYFNSKAIQSSQGAIFSLNLLRLSEQEAVGLLAEKDIPLIGTSLEKAVDVRDFSFPKRLCLCLGNEGSGVSGYLLSHSLANVKIPIRGIDSLNVGVAGGILMYLCSV</sequence>
<evidence type="ECO:0000256" key="2">
    <source>
        <dbReference type="ARBA" id="ARBA00022679"/>
    </source>
</evidence>
<gene>
    <name evidence="4" type="ORF">IAC61_04380</name>
</gene>
<evidence type="ECO:0000313" key="5">
    <source>
        <dbReference type="Proteomes" id="UP000823634"/>
    </source>
</evidence>
<dbReference type="InterPro" id="IPR051259">
    <property type="entry name" value="rRNA_Methyltransferase"/>
</dbReference>
<reference evidence="4" key="1">
    <citation type="submission" date="2020-10" db="EMBL/GenBank/DDBJ databases">
        <authorList>
            <person name="Gilroy R."/>
        </authorList>
    </citation>
    <scope>NUCLEOTIDE SEQUENCE</scope>
    <source>
        <strain evidence="4">17113</strain>
    </source>
</reference>
<protein>
    <submittedName>
        <fullName evidence="4">RNA methyltransferase</fullName>
    </submittedName>
</protein>
<dbReference type="EMBL" id="JADINA010000028">
    <property type="protein sequence ID" value="MBO8426541.1"/>
    <property type="molecule type" value="Genomic_DNA"/>
</dbReference>
<dbReference type="Proteomes" id="UP000823634">
    <property type="component" value="Unassembled WGS sequence"/>
</dbReference>
<feature type="domain" description="tRNA/rRNA methyltransferase SpoU type" evidence="3">
    <location>
        <begin position="95"/>
        <end position="232"/>
    </location>
</feature>
<dbReference type="Gene3D" id="3.30.1330.30">
    <property type="match status" value="1"/>
</dbReference>
<dbReference type="SUPFAM" id="SSF55315">
    <property type="entry name" value="L30e-like"/>
    <property type="match status" value="1"/>
</dbReference>
<proteinExistence type="predicted"/>
<dbReference type="Pfam" id="PF00588">
    <property type="entry name" value="SpoU_methylase"/>
    <property type="match status" value="1"/>
</dbReference>
<keyword evidence="1 4" id="KW-0489">Methyltransferase</keyword>